<keyword evidence="11" id="KW-0066">ATP synthesis</keyword>
<comment type="subcellular location">
    <subcellularLocation>
        <location evidence="1 12">Mitochondrion membrane</location>
        <topology evidence="1 12">Single-pass membrane protein</topology>
    </subcellularLocation>
</comment>
<comment type="similarity">
    <text evidence="2 12">Belongs to the ATPase protein 8 family.</text>
</comment>
<sequence length="54" mass="6496">MPQLLPGPWFYIFISSWLIMLFLFPRKILTNTLLNNPTPTSATKTYYTWTWPWS</sequence>
<feature type="transmembrane region" description="Helical" evidence="13">
    <location>
        <begin position="6"/>
        <end position="24"/>
    </location>
</feature>
<keyword evidence="3 12" id="KW-0813">Transport</keyword>
<evidence type="ECO:0000256" key="7">
    <source>
        <dbReference type="ARBA" id="ARBA00022989"/>
    </source>
</evidence>
<keyword evidence="5 12" id="KW-0812">Transmembrane</keyword>
<dbReference type="InterPro" id="IPR001421">
    <property type="entry name" value="ATP8_metazoa"/>
</dbReference>
<proteinExistence type="inferred from homology"/>
<keyword evidence="10 13" id="KW-0472">Membrane</keyword>
<reference evidence="14" key="1">
    <citation type="submission" date="2019-09" db="EMBL/GenBank/DDBJ databases">
        <title>Second Largest Mitochondrial Genome of Vertebrates: Distinct causes of genome size increases found in congenic rain frog species (genus Breviceps).</title>
        <authorList>
            <person name="Kurabayashi A."/>
        </authorList>
    </citation>
    <scope>NUCLEOTIDE SEQUENCE</scope>
</reference>
<evidence type="ECO:0000256" key="10">
    <source>
        <dbReference type="ARBA" id="ARBA00023136"/>
    </source>
</evidence>
<evidence type="ECO:0000256" key="2">
    <source>
        <dbReference type="ARBA" id="ARBA00008892"/>
    </source>
</evidence>
<evidence type="ECO:0000256" key="5">
    <source>
        <dbReference type="ARBA" id="ARBA00022692"/>
    </source>
</evidence>
<keyword evidence="7 13" id="KW-1133">Transmembrane helix</keyword>
<keyword evidence="9 12" id="KW-0496">Mitochondrion</keyword>
<accession>A0A7I6PB64</accession>
<keyword evidence="8 12" id="KW-0406">Ion transport</keyword>
<evidence type="ECO:0000256" key="6">
    <source>
        <dbReference type="ARBA" id="ARBA00022781"/>
    </source>
</evidence>
<geneLocation type="mitochondrion" evidence="14"/>
<dbReference type="GO" id="GO:0031966">
    <property type="term" value="C:mitochondrial membrane"/>
    <property type="evidence" value="ECO:0007669"/>
    <property type="project" value="UniProtKB-SubCell"/>
</dbReference>
<gene>
    <name evidence="14" type="primary">atp8</name>
</gene>
<dbReference type="AlphaFoldDB" id="A0A7I6PB64"/>
<evidence type="ECO:0000256" key="9">
    <source>
        <dbReference type="ARBA" id="ARBA00023128"/>
    </source>
</evidence>
<evidence type="ECO:0000256" key="8">
    <source>
        <dbReference type="ARBA" id="ARBA00023065"/>
    </source>
</evidence>
<evidence type="ECO:0000256" key="11">
    <source>
        <dbReference type="ARBA" id="ARBA00023310"/>
    </source>
</evidence>
<dbReference type="GO" id="GO:0015986">
    <property type="term" value="P:proton motive force-driven ATP synthesis"/>
    <property type="evidence" value="ECO:0007669"/>
    <property type="project" value="InterPro"/>
</dbReference>
<protein>
    <recommendedName>
        <fullName evidence="12">ATP synthase complex subunit 8</fullName>
    </recommendedName>
</protein>
<organism evidence="14">
    <name type="scientific">Breviceps mossambicus</name>
    <name type="common">Mozambique rain frog</name>
    <dbReference type="NCBI Taxonomy" id="143669"/>
    <lineage>
        <taxon>Eukaryota</taxon>
        <taxon>Metazoa</taxon>
        <taxon>Chordata</taxon>
        <taxon>Craniata</taxon>
        <taxon>Vertebrata</taxon>
        <taxon>Euteleostomi</taxon>
        <taxon>Amphibia</taxon>
        <taxon>Batrachia</taxon>
        <taxon>Anura</taxon>
        <taxon>Neobatrachia</taxon>
        <taxon>Microhyloidea</taxon>
        <taxon>Brevicipitidae</taxon>
        <taxon>Breviceps</taxon>
    </lineage>
</organism>
<dbReference type="PANTHER" id="PTHR39937:SF1">
    <property type="entry name" value="ATP SYNTHASE PROTEIN 8"/>
    <property type="match status" value="1"/>
</dbReference>
<evidence type="ECO:0000256" key="13">
    <source>
        <dbReference type="SAM" id="Phobius"/>
    </source>
</evidence>
<dbReference type="PANTHER" id="PTHR39937">
    <property type="entry name" value="ATP SYNTHASE PROTEIN 8"/>
    <property type="match status" value="1"/>
</dbReference>
<evidence type="ECO:0000256" key="12">
    <source>
        <dbReference type="RuleBase" id="RU003661"/>
    </source>
</evidence>
<dbReference type="GO" id="GO:0015078">
    <property type="term" value="F:proton transmembrane transporter activity"/>
    <property type="evidence" value="ECO:0007669"/>
    <property type="project" value="InterPro"/>
</dbReference>
<dbReference type="Pfam" id="PF00895">
    <property type="entry name" value="ATP-synt_8"/>
    <property type="match status" value="1"/>
</dbReference>
<dbReference type="EMBL" id="LC498571">
    <property type="protein sequence ID" value="BBO49574.1"/>
    <property type="molecule type" value="Genomic_DNA"/>
</dbReference>
<evidence type="ECO:0000313" key="14">
    <source>
        <dbReference type="EMBL" id="BBO49574.1"/>
    </source>
</evidence>
<evidence type="ECO:0000256" key="3">
    <source>
        <dbReference type="ARBA" id="ARBA00022448"/>
    </source>
</evidence>
<keyword evidence="4 12" id="KW-0138">CF(0)</keyword>
<keyword evidence="6 12" id="KW-0375">Hydrogen ion transport</keyword>
<evidence type="ECO:0000256" key="1">
    <source>
        <dbReference type="ARBA" id="ARBA00004304"/>
    </source>
</evidence>
<evidence type="ECO:0000256" key="4">
    <source>
        <dbReference type="ARBA" id="ARBA00022547"/>
    </source>
</evidence>
<dbReference type="InterPro" id="IPR050635">
    <property type="entry name" value="ATPase_protein_8"/>
</dbReference>
<dbReference type="GO" id="GO:0045259">
    <property type="term" value="C:proton-transporting ATP synthase complex"/>
    <property type="evidence" value="ECO:0007669"/>
    <property type="project" value="UniProtKB-KW"/>
</dbReference>
<name>A0A7I6PB64_9NEOB</name>